<feature type="transmembrane region" description="Helical" evidence="1">
    <location>
        <begin position="388"/>
        <end position="406"/>
    </location>
</feature>
<dbReference type="SUPFAM" id="SSF55073">
    <property type="entry name" value="Nucleotide cyclase"/>
    <property type="match status" value="1"/>
</dbReference>
<dbReference type="Pfam" id="PF00989">
    <property type="entry name" value="PAS"/>
    <property type="match status" value="1"/>
</dbReference>
<dbReference type="InterPro" id="IPR007890">
    <property type="entry name" value="CHASE2"/>
</dbReference>
<dbReference type="Gene3D" id="3.30.450.20">
    <property type="entry name" value="PAS domain"/>
    <property type="match status" value="1"/>
</dbReference>
<dbReference type="Proteomes" id="UP000182190">
    <property type="component" value="Unassembled WGS sequence"/>
</dbReference>
<gene>
    <name evidence="5" type="ORF">PL9631_500095</name>
</gene>
<dbReference type="InterPro" id="IPR000700">
    <property type="entry name" value="PAS-assoc_C"/>
</dbReference>
<dbReference type="InterPro" id="IPR035965">
    <property type="entry name" value="PAS-like_dom_sf"/>
</dbReference>
<keyword evidence="6" id="KW-1185">Reference proteome</keyword>
<dbReference type="SMART" id="SM00091">
    <property type="entry name" value="PAS"/>
    <property type="match status" value="1"/>
</dbReference>
<organism evidence="5 6">
    <name type="scientific">Planktothrix paucivesiculata PCC 9631</name>
    <dbReference type="NCBI Taxonomy" id="671071"/>
    <lineage>
        <taxon>Bacteria</taxon>
        <taxon>Bacillati</taxon>
        <taxon>Cyanobacteriota</taxon>
        <taxon>Cyanophyceae</taxon>
        <taxon>Oscillatoriophycideae</taxon>
        <taxon>Oscillatoriales</taxon>
        <taxon>Microcoleaceae</taxon>
        <taxon>Planktothrix</taxon>
    </lineage>
</organism>
<dbReference type="PANTHER" id="PTHR46663:SF3">
    <property type="entry name" value="SLL0267 PROTEIN"/>
    <property type="match status" value="1"/>
</dbReference>
<dbReference type="RefSeq" id="WP_331281253.1">
    <property type="nucleotide sequence ID" value="NZ_LR735008.1"/>
</dbReference>
<dbReference type="InterPro" id="IPR052163">
    <property type="entry name" value="DGC-Regulatory_Protein"/>
</dbReference>
<dbReference type="PROSITE" id="PS50112">
    <property type="entry name" value="PAS"/>
    <property type="match status" value="1"/>
</dbReference>
<feature type="transmembrane region" description="Helical" evidence="1">
    <location>
        <begin position="364"/>
        <end position="381"/>
    </location>
</feature>
<feature type="domain" description="PAC" evidence="3">
    <location>
        <begin position="515"/>
        <end position="566"/>
    </location>
</feature>
<dbReference type="EMBL" id="CZCS02000191">
    <property type="protein sequence ID" value="VXD20243.1"/>
    <property type="molecule type" value="Genomic_DNA"/>
</dbReference>
<evidence type="ECO:0000259" key="4">
    <source>
        <dbReference type="PROSITE" id="PS50887"/>
    </source>
</evidence>
<dbReference type="SMART" id="SM00267">
    <property type="entry name" value="GGDEF"/>
    <property type="match status" value="1"/>
</dbReference>
<dbReference type="NCBIfam" id="TIGR00229">
    <property type="entry name" value="sensory_box"/>
    <property type="match status" value="1"/>
</dbReference>
<dbReference type="PROSITE" id="PS50113">
    <property type="entry name" value="PAC"/>
    <property type="match status" value="1"/>
</dbReference>
<evidence type="ECO:0000313" key="6">
    <source>
        <dbReference type="Proteomes" id="UP000182190"/>
    </source>
</evidence>
<dbReference type="Gene3D" id="3.30.70.270">
    <property type="match status" value="1"/>
</dbReference>
<name>A0A7Z9E0T5_9CYAN</name>
<dbReference type="CDD" id="cd01949">
    <property type="entry name" value="GGDEF"/>
    <property type="match status" value="1"/>
</dbReference>
<dbReference type="SMART" id="SM01080">
    <property type="entry name" value="CHASE2"/>
    <property type="match status" value="1"/>
</dbReference>
<proteinExistence type="predicted"/>
<dbReference type="InterPro" id="IPR029787">
    <property type="entry name" value="Nucleotide_cyclase"/>
</dbReference>
<evidence type="ECO:0000259" key="3">
    <source>
        <dbReference type="PROSITE" id="PS50113"/>
    </source>
</evidence>
<dbReference type="FunFam" id="3.30.70.270:FF:000001">
    <property type="entry name" value="Diguanylate cyclase domain protein"/>
    <property type="match status" value="1"/>
</dbReference>
<sequence length="746" mass="84061">MGRITQGQLQYPPLGLDIQSTGGWLQPMFKRFKEYCRRVPLKSWLSQEGRVLVTASGVTAVVIFIRFLGILQPSEWALYDQYFRARPLESVDDRILIIGIDEQDLQEYGFPTSDRTLARLLQKVNQGQPQAIGLDIYRDLPIAPGQAELAKAFETIPNLIGIELLETNRKSQVKSSPILVQKNQIGFNNVPRDADSKVRRGLLYINNEDQQFRTSFALQLALIYLENQGIIPKPSPKNPKELKIKNTVFPWFKPNDGSYIRANNGGYQFLVNLRGPTGTFPSIPMRDILEGRVSPDLIKNRIVIIGSTAPSIKDSEFTSYSDGIFKSSEPMYGVELQAQLTSQIISSVLDGRTLIKVWPEPLEWLWIFGWSWVGAALSWKLQSLRRSVSLIILISIGIGGVTYLAFLKGWWIPVIPANLALMGSAGVIIAHLAHLQGELKRSTEFLQSIINTIPDPIFVKNKDHQKIVLNQAYCKFVGYPLNVLMEKSDDQLFPKHEAEMFRQQDEMAFNTTWEQENEEQLTNALGTTHYIATKRSLHRDAAGNVYLVGVIRDITERKLLEDNLKQIAAELKRSNAELRVSAEHDPLTGLPNRTLFQERLTQSIEWANRQNRMVALLFLDLNDFKDVNDNLGHQVGDLLLKTIADRLKGCLRGSDTVSRLGGDEFTVILPGIPSKSDIARVAQKILDTITEETVLEGHKISITTSIGISLYPTDAQDRSTLIKLADAAMYRAKTTGKNLYEFSRED</sequence>
<dbReference type="InterPro" id="IPR000014">
    <property type="entry name" value="PAS"/>
</dbReference>
<protein>
    <recommendedName>
        <fullName evidence="7">Adenylate cyclase</fullName>
    </recommendedName>
</protein>
<feature type="transmembrane region" description="Helical" evidence="1">
    <location>
        <begin position="412"/>
        <end position="433"/>
    </location>
</feature>
<dbReference type="InterPro" id="IPR043128">
    <property type="entry name" value="Rev_trsase/Diguanyl_cyclase"/>
</dbReference>
<evidence type="ECO:0000313" key="5">
    <source>
        <dbReference type="EMBL" id="VXD20243.1"/>
    </source>
</evidence>
<dbReference type="InterPro" id="IPR000160">
    <property type="entry name" value="GGDEF_dom"/>
</dbReference>
<comment type="caution">
    <text evidence="5">The sequence shown here is derived from an EMBL/GenBank/DDBJ whole genome shotgun (WGS) entry which is preliminary data.</text>
</comment>
<dbReference type="Pfam" id="PF00990">
    <property type="entry name" value="GGDEF"/>
    <property type="match status" value="1"/>
</dbReference>
<dbReference type="CDD" id="cd00130">
    <property type="entry name" value="PAS"/>
    <property type="match status" value="1"/>
</dbReference>
<dbReference type="NCBIfam" id="TIGR00254">
    <property type="entry name" value="GGDEF"/>
    <property type="match status" value="1"/>
</dbReference>
<dbReference type="SUPFAM" id="SSF55785">
    <property type="entry name" value="PYP-like sensor domain (PAS domain)"/>
    <property type="match status" value="1"/>
</dbReference>
<dbReference type="PANTHER" id="PTHR46663">
    <property type="entry name" value="DIGUANYLATE CYCLASE DGCT-RELATED"/>
    <property type="match status" value="1"/>
</dbReference>
<accession>A0A7Z9E0T5</accession>
<keyword evidence="1" id="KW-1133">Transmembrane helix</keyword>
<keyword evidence="1" id="KW-0812">Transmembrane</keyword>
<dbReference type="InterPro" id="IPR013767">
    <property type="entry name" value="PAS_fold"/>
</dbReference>
<reference evidence="5" key="1">
    <citation type="submission" date="2019-10" db="EMBL/GenBank/DDBJ databases">
        <authorList>
            <consortium name="Genoscope - CEA"/>
            <person name="William W."/>
        </authorList>
    </citation>
    <scope>NUCLEOTIDE SEQUENCE [LARGE SCALE GENOMIC DNA]</scope>
    <source>
        <strain evidence="5">BBR_PRJEB10994</strain>
    </source>
</reference>
<keyword evidence="1" id="KW-0472">Membrane</keyword>
<evidence type="ECO:0000259" key="2">
    <source>
        <dbReference type="PROSITE" id="PS50112"/>
    </source>
</evidence>
<feature type="domain" description="GGDEF" evidence="4">
    <location>
        <begin position="612"/>
        <end position="745"/>
    </location>
</feature>
<dbReference type="AlphaFoldDB" id="A0A7Z9E0T5"/>
<evidence type="ECO:0008006" key="7">
    <source>
        <dbReference type="Google" id="ProtNLM"/>
    </source>
</evidence>
<feature type="domain" description="PAS" evidence="2">
    <location>
        <begin position="442"/>
        <end position="512"/>
    </location>
</feature>
<evidence type="ECO:0000256" key="1">
    <source>
        <dbReference type="SAM" id="Phobius"/>
    </source>
</evidence>
<dbReference type="GO" id="GO:0006355">
    <property type="term" value="P:regulation of DNA-templated transcription"/>
    <property type="evidence" value="ECO:0007669"/>
    <property type="project" value="InterPro"/>
</dbReference>
<dbReference type="PROSITE" id="PS50887">
    <property type="entry name" value="GGDEF"/>
    <property type="match status" value="1"/>
</dbReference>
<dbReference type="Pfam" id="PF05226">
    <property type="entry name" value="CHASE2"/>
    <property type="match status" value="1"/>
</dbReference>